<dbReference type="Proteomes" id="UP001605036">
    <property type="component" value="Unassembled WGS sequence"/>
</dbReference>
<keyword evidence="3" id="KW-1185">Reference proteome</keyword>
<evidence type="ECO:0000313" key="3">
    <source>
        <dbReference type="Proteomes" id="UP001605036"/>
    </source>
</evidence>
<reference evidence="2 3" key="1">
    <citation type="submission" date="2024-09" db="EMBL/GenBank/DDBJ databases">
        <title>Chromosome-scale assembly of Riccia fluitans.</title>
        <authorList>
            <person name="Paukszto L."/>
            <person name="Sawicki J."/>
            <person name="Karawczyk K."/>
            <person name="Piernik-Szablinska J."/>
            <person name="Szczecinska M."/>
            <person name="Mazdziarz M."/>
        </authorList>
    </citation>
    <scope>NUCLEOTIDE SEQUENCE [LARGE SCALE GENOMIC DNA]</scope>
    <source>
        <strain evidence="2">Rf_01</strain>
        <tissue evidence="2">Aerial parts of the thallus</tissue>
    </source>
</reference>
<keyword evidence="1" id="KW-0472">Membrane</keyword>
<feature type="transmembrane region" description="Helical" evidence="1">
    <location>
        <begin position="99"/>
        <end position="119"/>
    </location>
</feature>
<keyword evidence="1" id="KW-1133">Transmembrane helix</keyword>
<protein>
    <submittedName>
        <fullName evidence="2">Uncharacterized protein</fullName>
    </submittedName>
</protein>
<feature type="transmembrane region" description="Helical" evidence="1">
    <location>
        <begin position="157"/>
        <end position="180"/>
    </location>
</feature>
<dbReference type="EMBL" id="JBHFFA010000006">
    <property type="protein sequence ID" value="KAL2623381.1"/>
    <property type="molecule type" value="Genomic_DNA"/>
</dbReference>
<organism evidence="2 3">
    <name type="scientific">Riccia fluitans</name>
    <dbReference type="NCBI Taxonomy" id="41844"/>
    <lineage>
        <taxon>Eukaryota</taxon>
        <taxon>Viridiplantae</taxon>
        <taxon>Streptophyta</taxon>
        <taxon>Embryophyta</taxon>
        <taxon>Marchantiophyta</taxon>
        <taxon>Marchantiopsida</taxon>
        <taxon>Marchantiidae</taxon>
        <taxon>Marchantiales</taxon>
        <taxon>Ricciaceae</taxon>
        <taxon>Riccia</taxon>
    </lineage>
</organism>
<sequence length="188" mass="20235">MAAASAMIQLPRNSRLVVFESKTISLSEGGSNRLVIARCAQDEFPFDDGPLETAKPKFSRDPHTDLSFIPVNDPAAAPQKSEGIKIGRRKRRNRPWKKVTPPQAILGSIVGGFWAVLALKGTSIGYEHLQSHPVAHDLPLGLTNSVNSMLISAVTGFGWFAVCMFGVSSLGLALLAVKLLRAPKPPPQ</sequence>
<name>A0ABD1Y9H1_9MARC</name>
<accession>A0ABD1Y9H1</accession>
<comment type="caution">
    <text evidence="2">The sequence shown here is derived from an EMBL/GenBank/DDBJ whole genome shotgun (WGS) entry which is preliminary data.</text>
</comment>
<evidence type="ECO:0000313" key="2">
    <source>
        <dbReference type="EMBL" id="KAL2623381.1"/>
    </source>
</evidence>
<dbReference type="Pfam" id="PF11282">
    <property type="entry name" value="DUF3082"/>
    <property type="match status" value="1"/>
</dbReference>
<proteinExistence type="predicted"/>
<evidence type="ECO:0000256" key="1">
    <source>
        <dbReference type="SAM" id="Phobius"/>
    </source>
</evidence>
<dbReference type="AlphaFoldDB" id="A0ABD1Y9H1"/>
<dbReference type="InterPro" id="IPR021434">
    <property type="entry name" value="DUF3082"/>
</dbReference>
<gene>
    <name evidence="2" type="ORF">R1flu_003586</name>
</gene>
<keyword evidence="1" id="KW-0812">Transmembrane</keyword>